<evidence type="ECO:0000313" key="8">
    <source>
        <dbReference type="EMBL" id="KAJ9608737.1"/>
    </source>
</evidence>
<name>A0AA38X8G7_9EURO</name>
<dbReference type="InterPro" id="IPR050869">
    <property type="entry name" value="H3K4_H4K5_MeTrfase"/>
</dbReference>
<protein>
    <recommendedName>
        <fullName evidence="10">Suppressor of anucleate metulae protein B</fullName>
    </recommendedName>
</protein>
<evidence type="ECO:0000256" key="1">
    <source>
        <dbReference type="ARBA" id="ARBA00022723"/>
    </source>
</evidence>
<dbReference type="Pfam" id="PF01753">
    <property type="entry name" value="zf-MYND"/>
    <property type="match status" value="1"/>
</dbReference>
<gene>
    <name evidence="8" type="ORF">H2200_006508</name>
</gene>
<dbReference type="GO" id="GO:0008270">
    <property type="term" value="F:zinc ion binding"/>
    <property type="evidence" value="ECO:0007669"/>
    <property type="project" value="UniProtKB-KW"/>
</dbReference>
<reference evidence="8" key="1">
    <citation type="submission" date="2022-10" db="EMBL/GenBank/DDBJ databases">
        <title>Culturing micro-colonial fungi from biological soil crusts in the Mojave desert and describing Neophaeococcomyces mojavensis, and introducing the new genera and species Taxawa tesnikishii.</title>
        <authorList>
            <person name="Kurbessoian T."/>
            <person name="Stajich J.E."/>
        </authorList>
    </citation>
    <scope>NUCLEOTIDE SEQUENCE</scope>
    <source>
        <strain evidence="8">TK_41</strain>
    </source>
</reference>
<dbReference type="PANTHER" id="PTHR12197">
    <property type="entry name" value="HISTONE-LYSINE N-METHYLTRANSFERASE SMYD"/>
    <property type="match status" value="1"/>
</dbReference>
<dbReference type="PANTHER" id="PTHR12197:SF251">
    <property type="entry name" value="EG:BACR7C10.4 PROTEIN"/>
    <property type="match status" value="1"/>
</dbReference>
<evidence type="ECO:0000256" key="3">
    <source>
        <dbReference type="ARBA" id="ARBA00022833"/>
    </source>
</evidence>
<evidence type="ECO:0000259" key="7">
    <source>
        <dbReference type="PROSITE" id="PS50865"/>
    </source>
</evidence>
<dbReference type="SUPFAM" id="SSF82199">
    <property type="entry name" value="SET domain"/>
    <property type="match status" value="1"/>
</dbReference>
<dbReference type="PROSITE" id="PS50280">
    <property type="entry name" value="SET"/>
    <property type="match status" value="1"/>
</dbReference>
<accession>A0AA38X8G7</accession>
<evidence type="ECO:0000313" key="9">
    <source>
        <dbReference type="Proteomes" id="UP001172673"/>
    </source>
</evidence>
<evidence type="ECO:0000256" key="2">
    <source>
        <dbReference type="ARBA" id="ARBA00022771"/>
    </source>
</evidence>
<evidence type="ECO:0008006" key="10">
    <source>
        <dbReference type="Google" id="ProtNLM"/>
    </source>
</evidence>
<dbReference type="InterPro" id="IPR001214">
    <property type="entry name" value="SET_dom"/>
</dbReference>
<dbReference type="Proteomes" id="UP001172673">
    <property type="component" value="Unassembled WGS sequence"/>
</dbReference>
<evidence type="ECO:0000256" key="4">
    <source>
        <dbReference type="PROSITE-ProRule" id="PRU00134"/>
    </source>
</evidence>
<organism evidence="8 9">
    <name type="scientific">Cladophialophora chaetospira</name>
    <dbReference type="NCBI Taxonomy" id="386627"/>
    <lineage>
        <taxon>Eukaryota</taxon>
        <taxon>Fungi</taxon>
        <taxon>Dikarya</taxon>
        <taxon>Ascomycota</taxon>
        <taxon>Pezizomycotina</taxon>
        <taxon>Eurotiomycetes</taxon>
        <taxon>Chaetothyriomycetidae</taxon>
        <taxon>Chaetothyriales</taxon>
        <taxon>Herpotrichiellaceae</taxon>
        <taxon>Cladophialophora</taxon>
    </lineage>
</organism>
<feature type="domain" description="SET" evidence="6">
    <location>
        <begin position="77"/>
        <end position="341"/>
    </location>
</feature>
<dbReference type="Gene3D" id="6.10.140.2220">
    <property type="match status" value="1"/>
</dbReference>
<keyword evidence="3" id="KW-0862">Zinc</keyword>
<dbReference type="Pfam" id="PF00856">
    <property type="entry name" value="SET"/>
    <property type="match status" value="1"/>
</dbReference>
<dbReference type="AlphaFoldDB" id="A0AA38X8G7"/>
<evidence type="ECO:0000256" key="5">
    <source>
        <dbReference type="SAM" id="MobiDB-lite"/>
    </source>
</evidence>
<dbReference type="GO" id="GO:0005634">
    <property type="term" value="C:nucleus"/>
    <property type="evidence" value="ECO:0007669"/>
    <property type="project" value="TreeGrafter"/>
</dbReference>
<keyword evidence="9" id="KW-1185">Reference proteome</keyword>
<dbReference type="InterPro" id="IPR002893">
    <property type="entry name" value="Znf_MYND"/>
</dbReference>
<keyword evidence="2 4" id="KW-0863">Zinc-finger</keyword>
<feature type="compositionally biased region" description="Basic and acidic residues" evidence="5">
    <location>
        <begin position="31"/>
        <end position="53"/>
    </location>
</feature>
<dbReference type="EMBL" id="JAPDRK010000009">
    <property type="protein sequence ID" value="KAJ9608737.1"/>
    <property type="molecule type" value="Genomic_DNA"/>
</dbReference>
<feature type="domain" description="MYND-type" evidence="7">
    <location>
        <begin position="123"/>
        <end position="176"/>
    </location>
</feature>
<sequence>MAESSQSPSDESTSTIDPVTALANMHISDSQNRDIVKDEGNGRAMEDSRTAKEGKKIEKFDGISHCSPVEAGGSLPDTMEVRADPVKGEGLFAKRDISVSEPIWALPYSIFMALETEKLSSTCYSCLAVISSHIPHIKGTAREDMNLKSCTGCSQVKFCNKDCQAKAWKAYHKLECKIFSLYRENFPPMVIRAVMRVVLLKDKGLLPKEHWEILMNDLVCHEHVWKTAPPNNITAMVRDIKIVTKSKLSLETLIKLFWVMRTNSIELPTSVHGGIGTMLDPVFAKLNHSCVANVMLYRPWHTSASGWNLDSNPSAEQRGTFATVIPLRDIKAGEELTIFYSDPTSSVSERNLKHMDNYYFECTCPRCADDMKAISEIEDSMPIVSAEHESWSERVLQQLENLQGGKEEALLAYNKVSEDWERNLPKYLDYPALYTASHFDQISLHLAVNGLHFGAFDKTLINLLRSYFLIYPARLTGRHNYSNIHVMFVMLETFDILLAINCKDKRVDEPDQDDIKQSLRRLSKSGVGKETLVYWR</sequence>
<dbReference type="CDD" id="cd20071">
    <property type="entry name" value="SET_SMYD"/>
    <property type="match status" value="1"/>
</dbReference>
<evidence type="ECO:0000259" key="6">
    <source>
        <dbReference type="PROSITE" id="PS50280"/>
    </source>
</evidence>
<keyword evidence="1" id="KW-0479">Metal-binding</keyword>
<dbReference type="Gene3D" id="1.10.220.160">
    <property type="match status" value="1"/>
</dbReference>
<feature type="region of interest" description="Disordered" evidence="5">
    <location>
        <begin position="28"/>
        <end position="53"/>
    </location>
</feature>
<proteinExistence type="predicted"/>
<dbReference type="Gene3D" id="2.170.270.10">
    <property type="entry name" value="SET domain"/>
    <property type="match status" value="1"/>
</dbReference>
<dbReference type="PROSITE" id="PS50865">
    <property type="entry name" value="ZF_MYND_2"/>
    <property type="match status" value="1"/>
</dbReference>
<dbReference type="InterPro" id="IPR046341">
    <property type="entry name" value="SET_dom_sf"/>
</dbReference>
<comment type="caution">
    <text evidence="8">The sequence shown here is derived from an EMBL/GenBank/DDBJ whole genome shotgun (WGS) entry which is preliminary data.</text>
</comment>